<protein>
    <submittedName>
        <fullName evidence="1">Uncharacterized protein</fullName>
    </submittedName>
</protein>
<evidence type="ECO:0000313" key="2">
    <source>
        <dbReference type="Proteomes" id="UP000016927"/>
    </source>
</evidence>
<gene>
    <name evidence="1" type="ORF">NBO_700g0001</name>
</gene>
<proteinExistence type="predicted"/>
<evidence type="ECO:0000313" key="1">
    <source>
        <dbReference type="EMBL" id="EOB11873.1"/>
    </source>
</evidence>
<dbReference type="Proteomes" id="UP000016927">
    <property type="component" value="Unassembled WGS sequence"/>
</dbReference>
<dbReference type="EMBL" id="KB909607">
    <property type="protein sequence ID" value="EOB11873.1"/>
    <property type="molecule type" value="Genomic_DNA"/>
</dbReference>
<dbReference type="VEuPathDB" id="MicrosporidiaDB:NBO_700g0001"/>
<reference evidence="1 2" key="1">
    <citation type="journal article" date="2013" name="BMC Genomics">
        <title>Comparative genomics of parasitic silkworm microsporidia reveal an association between genome expansion and host adaptation.</title>
        <authorList>
            <person name="Pan G."/>
            <person name="Xu J."/>
            <person name="Li T."/>
            <person name="Xia Q."/>
            <person name="Liu S.L."/>
            <person name="Zhang G."/>
            <person name="Li S."/>
            <person name="Li C."/>
            <person name="Liu H."/>
            <person name="Yang L."/>
            <person name="Liu T."/>
            <person name="Zhang X."/>
            <person name="Wu Z."/>
            <person name="Fan W."/>
            <person name="Dang X."/>
            <person name="Xiang H."/>
            <person name="Tao M."/>
            <person name="Li Y."/>
            <person name="Hu J."/>
            <person name="Li Z."/>
            <person name="Lin L."/>
            <person name="Luo J."/>
            <person name="Geng L."/>
            <person name="Wang L."/>
            <person name="Long M."/>
            <person name="Wan Y."/>
            <person name="He N."/>
            <person name="Zhang Z."/>
            <person name="Lu C."/>
            <person name="Keeling P.J."/>
            <person name="Wang J."/>
            <person name="Xiang Z."/>
            <person name="Zhou Z."/>
        </authorList>
    </citation>
    <scope>NUCLEOTIDE SEQUENCE [LARGE SCALE GENOMIC DNA]</scope>
    <source>
        <strain evidence="2">CQ1 / CVCC 102059</strain>
    </source>
</reference>
<accession>R0MGL5</accession>
<organism evidence="1 2">
    <name type="scientific">Nosema bombycis (strain CQ1 / CVCC 102059)</name>
    <name type="common">Microsporidian parasite</name>
    <name type="synonym">Pebrine of silkworm</name>
    <dbReference type="NCBI Taxonomy" id="578461"/>
    <lineage>
        <taxon>Eukaryota</taxon>
        <taxon>Fungi</taxon>
        <taxon>Fungi incertae sedis</taxon>
        <taxon>Microsporidia</taxon>
        <taxon>Nosematidae</taxon>
        <taxon>Nosema</taxon>
    </lineage>
</organism>
<dbReference type="HOGENOM" id="CLU_2831807_0_0_1"/>
<keyword evidence="2" id="KW-1185">Reference proteome</keyword>
<sequence>MAPHKRKYIVKSLDVKKDDKIDLNQFLYYRTHNIENIVKSYKCSQLKKEALLGLCKLKDMKYQEKK</sequence>
<name>R0MGL5_NOSB1</name>
<dbReference type="AlphaFoldDB" id="R0MGL5"/>